<name>A0A2W5ETB3_9SPHI</name>
<keyword evidence="1" id="KW-0012">Acyltransferase</keyword>
<dbReference type="GO" id="GO:0016746">
    <property type="term" value="F:acyltransferase activity"/>
    <property type="evidence" value="ECO:0007669"/>
    <property type="project" value="UniProtKB-KW"/>
</dbReference>
<evidence type="ECO:0000313" key="2">
    <source>
        <dbReference type="Proteomes" id="UP000249645"/>
    </source>
</evidence>
<feature type="non-terminal residue" evidence="1">
    <location>
        <position position="1"/>
    </location>
</feature>
<gene>
    <name evidence="1" type="ORF">DI598_13735</name>
</gene>
<proteinExistence type="predicted"/>
<reference evidence="1 2" key="1">
    <citation type="submission" date="2017-11" db="EMBL/GenBank/DDBJ databases">
        <title>Infants hospitalized years apart are colonized by the same room-sourced microbial strains.</title>
        <authorList>
            <person name="Brooks B."/>
            <person name="Olm M.R."/>
            <person name="Firek B.A."/>
            <person name="Baker R."/>
            <person name="Thomas B.C."/>
            <person name="Morowitz M.J."/>
            <person name="Banfield J.F."/>
        </authorList>
    </citation>
    <scope>NUCLEOTIDE SEQUENCE [LARGE SCALE GENOMIC DNA]</scope>
    <source>
        <strain evidence="1">S2_009_000_R2_76</strain>
    </source>
</reference>
<dbReference type="AlphaFoldDB" id="A0A2W5ETB3"/>
<dbReference type="EMBL" id="QFOI01000283">
    <property type="protein sequence ID" value="PZP45154.1"/>
    <property type="molecule type" value="Genomic_DNA"/>
</dbReference>
<protein>
    <submittedName>
        <fullName evidence="1">1-acyl-sn-glycerol-3-phosphate acyltransferase</fullName>
    </submittedName>
</protein>
<dbReference type="SUPFAM" id="SSF69593">
    <property type="entry name" value="Glycerol-3-phosphate (1)-acyltransferase"/>
    <property type="match status" value="1"/>
</dbReference>
<keyword evidence="1" id="KW-0808">Transferase</keyword>
<sequence>DGAFKLAVNTQTDIQPMIIMDTLQRLHYNSVFSLSPGRCRTVFLPKISIEGYGKHDHQKIKTIVFDTMQEAIVRYTNKTKS</sequence>
<organism evidence="1 2">
    <name type="scientific">Pseudopedobacter saltans</name>
    <dbReference type="NCBI Taxonomy" id="151895"/>
    <lineage>
        <taxon>Bacteria</taxon>
        <taxon>Pseudomonadati</taxon>
        <taxon>Bacteroidota</taxon>
        <taxon>Sphingobacteriia</taxon>
        <taxon>Sphingobacteriales</taxon>
        <taxon>Sphingobacteriaceae</taxon>
        <taxon>Pseudopedobacter</taxon>
    </lineage>
</organism>
<dbReference type="Proteomes" id="UP000249645">
    <property type="component" value="Unassembled WGS sequence"/>
</dbReference>
<comment type="caution">
    <text evidence="1">The sequence shown here is derived from an EMBL/GenBank/DDBJ whole genome shotgun (WGS) entry which is preliminary data.</text>
</comment>
<accession>A0A2W5ETB3</accession>
<evidence type="ECO:0000313" key="1">
    <source>
        <dbReference type="EMBL" id="PZP45154.1"/>
    </source>
</evidence>